<evidence type="ECO:0000256" key="1">
    <source>
        <dbReference type="SAM" id="MobiDB-lite"/>
    </source>
</evidence>
<feature type="chain" id="PRO_5046335935" evidence="2">
    <location>
        <begin position="23"/>
        <end position="223"/>
    </location>
</feature>
<dbReference type="Proteomes" id="UP001642483">
    <property type="component" value="Unassembled WGS sequence"/>
</dbReference>
<proteinExistence type="predicted"/>
<feature type="signal peptide" evidence="2">
    <location>
        <begin position="1"/>
        <end position="22"/>
    </location>
</feature>
<dbReference type="EMBL" id="CAWYQH010000046">
    <property type="protein sequence ID" value="CAK8678175.1"/>
    <property type="molecule type" value="Genomic_DNA"/>
</dbReference>
<evidence type="ECO:0000313" key="3">
    <source>
        <dbReference type="EMBL" id="CAK8678175.1"/>
    </source>
</evidence>
<comment type="caution">
    <text evidence="3">The sequence shown here is derived from an EMBL/GenBank/DDBJ whole genome shotgun (WGS) entry which is preliminary data.</text>
</comment>
<accession>A0ABP0FES3</accession>
<keyword evidence="4" id="KW-1185">Reference proteome</keyword>
<name>A0ABP0FES3_CLALP</name>
<gene>
    <name evidence="3" type="ORF">CVLEPA_LOCUS8119</name>
</gene>
<protein>
    <submittedName>
        <fullName evidence="3">Uncharacterized protein</fullName>
    </submittedName>
</protein>
<feature type="region of interest" description="Disordered" evidence="1">
    <location>
        <begin position="25"/>
        <end position="53"/>
    </location>
</feature>
<evidence type="ECO:0000256" key="2">
    <source>
        <dbReference type="SAM" id="SignalP"/>
    </source>
</evidence>
<evidence type="ECO:0000313" key="4">
    <source>
        <dbReference type="Proteomes" id="UP001642483"/>
    </source>
</evidence>
<reference evidence="3 4" key="1">
    <citation type="submission" date="2024-02" db="EMBL/GenBank/DDBJ databases">
        <authorList>
            <person name="Daric V."/>
            <person name="Darras S."/>
        </authorList>
    </citation>
    <scope>NUCLEOTIDE SEQUENCE [LARGE SCALE GENOMIC DNA]</scope>
</reference>
<sequence>MIQYTFIVTFSTFLLSALPTSGQNSSSFELGRPQEIPTAEPFRPDRTAPTEPSNPFLPLFHRFTAAPKQLPYPLTLELCRRDRALRQLLTCQAAIHRPALLRKLANKYLCPQRDFWKPDKNLPSIRKKRDINDCQGPPHRNVITEAEDAANPGVMRQLLHDPGNYIFQTLFVQQCSDFPPVGEYYHCSMHQVKFEAAVWSLNPGHPIEVIEVFTNGYCALSRN</sequence>
<organism evidence="3 4">
    <name type="scientific">Clavelina lepadiformis</name>
    <name type="common">Light-bulb sea squirt</name>
    <name type="synonym">Ascidia lepadiformis</name>
    <dbReference type="NCBI Taxonomy" id="159417"/>
    <lineage>
        <taxon>Eukaryota</taxon>
        <taxon>Metazoa</taxon>
        <taxon>Chordata</taxon>
        <taxon>Tunicata</taxon>
        <taxon>Ascidiacea</taxon>
        <taxon>Aplousobranchia</taxon>
        <taxon>Clavelinidae</taxon>
        <taxon>Clavelina</taxon>
    </lineage>
</organism>
<keyword evidence="2" id="KW-0732">Signal</keyword>